<evidence type="ECO:0000256" key="2">
    <source>
        <dbReference type="ARBA" id="ARBA00022692"/>
    </source>
</evidence>
<feature type="transmembrane region" description="Helical" evidence="6">
    <location>
        <begin position="12"/>
        <end position="29"/>
    </location>
</feature>
<dbReference type="PANTHER" id="PTHR11432">
    <property type="entry name" value="NADH DEHYDROGENASE SUBUNIT 1"/>
    <property type="match status" value="1"/>
</dbReference>
<feature type="transmembrane region" description="Helical" evidence="6">
    <location>
        <begin position="115"/>
        <end position="141"/>
    </location>
</feature>
<keyword evidence="3 6" id="KW-1133">Transmembrane helix</keyword>
<dbReference type="Proteomes" id="UP000602198">
    <property type="component" value="Unassembled WGS sequence"/>
</dbReference>
<organism evidence="7 8">
    <name type="scientific">Nocardia acididurans</name>
    <dbReference type="NCBI Taxonomy" id="2802282"/>
    <lineage>
        <taxon>Bacteria</taxon>
        <taxon>Bacillati</taxon>
        <taxon>Actinomycetota</taxon>
        <taxon>Actinomycetes</taxon>
        <taxon>Mycobacteriales</taxon>
        <taxon>Nocardiaceae</taxon>
        <taxon>Nocardia</taxon>
    </lineage>
</organism>
<comment type="caution">
    <text evidence="7">The sequence shown here is derived from an EMBL/GenBank/DDBJ whole genome shotgun (WGS) entry which is preliminary data.</text>
</comment>
<name>A0ABS1M3D1_9NOCA</name>
<keyword evidence="5" id="KW-0520">NAD</keyword>
<evidence type="ECO:0000256" key="5">
    <source>
        <dbReference type="RuleBase" id="RU000471"/>
    </source>
</evidence>
<feature type="transmembrane region" description="Helical" evidence="6">
    <location>
        <begin position="257"/>
        <end position="275"/>
    </location>
</feature>
<protein>
    <submittedName>
        <fullName evidence="7">NADH-quinone oxidoreductase subunit H</fullName>
    </submittedName>
</protein>
<comment type="subcellular location">
    <subcellularLocation>
        <location evidence="5">Cell membrane</location>
        <topology evidence="5">Multi-pass membrane protein</topology>
    </subcellularLocation>
    <subcellularLocation>
        <location evidence="1">Membrane</location>
        <topology evidence="1">Multi-pass membrane protein</topology>
    </subcellularLocation>
</comment>
<keyword evidence="2 5" id="KW-0812">Transmembrane</keyword>
<evidence type="ECO:0000256" key="6">
    <source>
        <dbReference type="SAM" id="Phobius"/>
    </source>
</evidence>
<keyword evidence="4 6" id="KW-0472">Membrane</keyword>
<sequence>MPGQRVSGIAPWWAALLVPLVVGLMVYAVSAAEAVLRARAAGASASAAVAAPMRTVALALVQQRRGIVGADVLLWRAAGSVLLVAAVCAAALVPVAGTVVLDGGVTLAWFNALEVVAWAAVWLAGWGANSVFSLVGGYRFVAQGLAYELPHMFALICAAVGSGSLSVADIVAAQQDRWFVVIMPVAFVVYLLSVPAMSFLPPFATAAGPEISGGVFAELSGVDRLVLEFARRALFVAAAAMAVPLFLGGGAGPWLPGWLWSVVKTAGVLAVLVWWGRRWPAIRMSRYMEVAWVVLLPLILVQALVVSIVMIR</sequence>
<evidence type="ECO:0000256" key="4">
    <source>
        <dbReference type="ARBA" id="ARBA00023136"/>
    </source>
</evidence>
<feature type="transmembrane region" description="Helical" evidence="6">
    <location>
        <begin position="233"/>
        <end position="251"/>
    </location>
</feature>
<dbReference type="Pfam" id="PF00146">
    <property type="entry name" value="NADHdh"/>
    <property type="match status" value="1"/>
</dbReference>
<keyword evidence="8" id="KW-1185">Reference proteome</keyword>
<accession>A0ABS1M3D1</accession>
<reference evidence="7 8" key="1">
    <citation type="submission" date="2021-01" db="EMBL/GenBank/DDBJ databases">
        <title>WGS of actinomycetes isolated from Thailand.</title>
        <authorList>
            <person name="Thawai C."/>
        </authorList>
    </citation>
    <scope>NUCLEOTIDE SEQUENCE [LARGE SCALE GENOMIC DNA]</scope>
    <source>
        <strain evidence="7 8">LPG 2</strain>
    </source>
</reference>
<dbReference type="InterPro" id="IPR001694">
    <property type="entry name" value="NADH_UbQ_OxRdtase_su1/FPO"/>
</dbReference>
<evidence type="ECO:0000256" key="1">
    <source>
        <dbReference type="ARBA" id="ARBA00004141"/>
    </source>
</evidence>
<feature type="transmembrane region" description="Helical" evidence="6">
    <location>
        <begin position="178"/>
        <end position="200"/>
    </location>
</feature>
<dbReference type="EMBL" id="JAERRJ010000002">
    <property type="protein sequence ID" value="MBL1074319.1"/>
    <property type="molecule type" value="Genomic_DNA"/>
</dbReference>
<evidence type="ECO:0000313" key="7">
    <source>
        <dbReference type="EMBL" id="MBL1074319.1"/>
    </source>
</evidence>
<feature type="transmembrane region" description="Helical" evidence="6">
    <location>
        <begin position="73"/>
        <end position="95"/>
    </location>
</feature>
<feature type="transmembrane region" description="Helical" evidence="6">
    <location>
        <begin position="153"/>
        <end position="172"/>
    </location>
</feature>
<evidence type="ECO:0000256" key="3">
    <source>
        <dbReference type="ARBA" id="ARBA00022989"/>
    </source>
</evidence>
<proteinExistence type="inferred from homology"/>
<evidence type="ECO:0000313" key="8">
    <source>
        <dbReference type="Proteomes" id="UP000602198"/>
    </source>
</evidence>
<gene>
    <name evidence="7" type="ORF">JK358_07905</name>
</gene>
<feature type="transmembrane region" description="Helical" evidence="6">
    <location>
        <begin position="287"/>
        <end position="311"/>
    </location>
</feature>
<comment type="similarity">
    <text evidence="5">Belongs to the complex I subunit 1 family.</text>
</comment>
<dbReference type="PANTHER" id="PTHR11432:SF3">
    <property type="entry name" value="NADH-UBIQUINONE OXIDOREDUCTASE CHAIN 1"/>
    <property type="match status" value="1"/>
</dbReference>